<evidence type="ECO:0008006" key="3">
    <source>
        <dbReference type="Google" id="ProtNLM"/>
    </source>
</evidence>
<protein>
    <recommendedName>
        <fullName evidence="3">DUF4351 domain-containing protein</fullName>
    </recommendedName>
</protein>
<accession>A0A2T2XG51</accession>
<dbReference type="Proteomes" id="UP000242972">
    <property type="component" value="Unassembled WGS sequence"/>
</dbReference>
<dbReference type="AlphaFoldDB" id="A0A2T2XG51"/>
<reference evidence="1 2" key="1">
    <citation type="journal article" date="2014" name="BMC Genomics">
        <title>Comparison of environmental and isolate Sulfobacillus genomes reveals diverse carbon, sulfur, nitrogen, and hydrogen metabolisms.</title>
        <authorList>
            <person name="Justice N.B."/>
            <person name="Norman A."/>
            <person name="Brown C.T."/>
            <person name="Singh A."/>
            <person name="Thomas B.C."/>
            <person name="Banfield J.F."/>
        </authorList>
    </citation>
    <scope>NUCLEOTIDE SEQUENCE [LARGE SCALE GENOMIC DNA]</scope>
    <source>
        <strain evidence="1">AMDSBA4</strain>
    </source>
</reference>
<organism evidence="1 2">
    <name type="scientific">Sulfobacillus benefaciens</name>
    <dbReference type="NCBI Taxonomy" id="453960"/>
    <lineage>
        <taxon>Bacteria</taxon>
        <taxon>Bacillati</taxon>
        <taxon>Bacillota</taxon>
        <taxon>Clostridia</taxon>
        <taxon>Eubacteriales</taxon>
        <taxon>Clostridiales Family XVII. Incertae Sedis</taxon>
        <taxon>Sulfobacillus</taxon>
    </lineage>
</organism>
<proteinExistence type="predicted"/>
<dbReference type="EMBL" id="PXYW01000020">
    <property type="protein sequence ID" value="PSR33436.1"/>
    <property type="molecule type" value="Genomic_DNA"/>
</dbReference>
<evidence type="ECO:0000313" key="1">
    <source>
        <dbReference type="EMBL" id="PSR33436.1"/>
    </source>
</evidence>
<name>A0A2T2XG51_9FIRM</name>
<evidence type="ECO:0000313" key="2">
    <source>
        <dbReference type="Proteomes" id="UP000242972"/>
    </source>
</evidence>
<sequence length="95" mass="10721">MQDELWDAIDDARQAGYIEGHVMGLQEGMEAGLREGSLLAMRALLVRLVQHQYGQVPNDLRRAIAEQDHPEILSNWVSALWDTDSLLELMAVVHL</sequence>
<comment type="caution">
    <text evidence="1">The sequence shown here is derived from an EMBL/GenBank/DDBJ whole genome shotgun (WGS) entry which is preliminary data.</text>
</comment>
<gene>
    <name evidence="1" type="ORF">C7B46_09740</name>
</gene>